<evidence type="ECO:0000256" key="1">
    <source>
        <dbReference type="SAM" id="Phobius"/>
    </source>
</evidence>
<keyword evidence="1" id="KW-0812">Transmembrane</keyword>
<keyword evidence="3" id="KW-1185">Reference proteome</keyword>
<evidence type="ECO:0000313" key="3">
    <source>
        <dbReference type="Proteomes" id="UP000184330"/>
    </source>
</evidence>
<feature type="transmembrane region" description="Helical" evidence="1">
    <location>
        <begin position="202"/>
        <end position="224"/>
    </location>
</feature>
<dbReference type="AlphaFoldDB" id="A0A1L7WKT0"/>
<gene>
    <name evidence="2" type="ORF">PAC_03266</name>
</gene>
<accession>A0A1L7WKT0</accession>
<sequence>MVSPLRPAIIVHLMRSTMFSSPDIELPEESQRLAIHRAIECSFTYPDHVHITHILSSPKPRDIELTRAAFAPVLERGVRLHILPPLSDEYVDVAHNGWSKSNIRISQVVEQLAISGVATLLENFDGSRGEEKREMIEVAVVTNGKALSKMVGRFQPSYWGSGRANKYIIASSGLLVPIRDKQLNELREQHPKARRRWFAVKLVLLAILISIATAGVFGIGALAVI</sequence>
<name>A0A1L7WKT0_9HELO</name>
<protein>
    <submittedName>
        <fullName evidence="2">Uncharacterized protein</fullName>
    </submittedName>
</protein>
<organism evidence="2 3">
    <name type="scientific">Phialocephala subalpina</name>
    <dbReference type="NCBI Taxonomy" id="576137"/>
    <lineage>
        <taxon>Eukaryota</taxon>
        <taxon>Fungi</taxon>
        <taxon>Dikarya</taxon>
        <taxon>Ascomycota</taxon>
        <taxon>Pezizomycotina</taxon>
        <taxon>Leotiomycetes</taxon>
        <taxon>Helotiales</taxon>
        <taxon>Mollisiaceae</taxon>
        <taxon>Phialocephala</taxon>
        <taxon>Phialocephala fortinii species complex</taxon>
    </lineage>
</organism>
<dbReference type="EMBL" id="FJOG01000003">
    <property type="protein sequence ID" value="CZR53388.1"/>
    <property type="molecule type" value="Genomic_DNA"/>
</dbReference>
<dbReference type="OrthoDB" id="10349418at2759"/>
<reference evidence="2 3" key="1">
    <citation type="submission" date="2016-03" db="EMBL/GenBank/DDBJ databases">
        <authorList>
            <person name="Ploux O."/>
        </authorList>
    </citation>
    <scope>NUCLEOTIDE SEQUENCE [LARGE SCALE GENOMIC DNA]</scope>
    <source>
        <strain evidence="2 3">UAMH 11012</strain>
    </source>
</reference>
<proteinExistence type="predicted"/>
<dbReference type="Proteomes" id="UP000184330">
    <property type="component" value="Unassembled WGS sequence"/>
</dbReference>
<keyword evidence="1" id="KW-0472">Membrane</keyword>
<keyword evidence="1" id="KW-1133">Transmembrane helix</keyword>
<evidence type="ECO:0000313" key="2">
    <source>
        <dbReference type="EMBL" id="CZR53388.1"/>
    </source>
</evidence>